<dbReference type="RefSeq" id="WP_136012687.1">
    <property type="nucleotide sequence ID" value="NZ_SRYE01000003.1"/>
</dbReference>
<keyword evidence="2" id="KW-1185">Reference proteome</keyword>
<protein>
    <submittedName>
        <fullName evidence="1">Uncharacterized protein</fullName>
    </submittedName>
</protein>
<reference evidence="1 2" key="1">
    <citation type="submission" date="2019-04" db="EMBL/GenBank/DDBJ databases">
        <title>Microbes associate with the intestines of laboratory mice.</title>
        <authorList>
            <person name="Navarre W."/>
            <person name="Wong E."/>
            <person name="Huang K."/>
            <person name="Tropini C."/>
            <person name="Ng K."/>
            <person name="Yu B."/>
        </authorList>
    </citation>
    <scope>NUCLEOTIDE SEQUENCE [LARGE SCALE GENOMIC DNA]</scope>
    <source>
        <strain evidence="1 2">NM07_P-09</strain>
    </source>
</reference>
<sequence length="69" mass="7710">MTVYSRVTKAVERTGATGDERAAILIKVIEGLSEDDRKLLGEQTHLVVELTGEYKDRKQAIAVMEELYA</sequence>
<evidence type="ECO:0000313" key="1">
    <source>
        <dbReference type="EMBL" id="TGY62216.1"/>
    </source>
</evidence>
<dbReference type="EMBL" id="SRYE01000003">
    <property type="protein sequence ID" value="TGY62216.1"/>
    <property type="molecule type" value="Genomic_DNA"/>
</dbReference>
<dbReference type="Proteomes" id="UP000310263">
    <property type="component" value="Unassembled WGS sequence"/>
</dbReference>
<name>A0A4S2F056_9ACTN</name>
<proteinExistence type="predicted"/>
<organism evidence="1 2">
    <name type="scientific">Muricaecibacterium torontonense</name>
    <dbReference type="NCBI Taxonomy" id="3032871"/>
    <lineage>
        <taxon>Bacteria</taxon>
        <taxon>Bacillati</taxon>
        <taxon>Actinomycetota</taxon>
        <taxon>Coriobacteriia</taxon>
        <taxon>Coriobacteriales</taxon>
        <taxon>Atopobiaceae</taxon>
        <taxon>Muricaecibacterium</taxon>
    </lineage>
</organism>
<accession>A0A4S2F056</accession>
<dbReference type="AlphaFoldDB" id="A0A4S2F056"/>
<evidence type="ECO:0000313" key="2">
    <source>
        <dbReference type="Proteomes" id="UP000310263"/>
    </source>
</evidence>
<gene>
    <name evidence="1" type="ORF">E5334_06080</name>
</gene>
<comment type="caution">
    <text evidence="1">The sequence shown here is derived from an EMBL/GenBank/DDBJ whole genome shotgun (WGS) entry which is preliminary data.</text>
</comment>